<reference evidence="2 3" key="1">
    <citation type="submission" date="2020-08" db="EMBL/GenBank/DDBJ databases">
        <authorList>
            <person name="Newling K."/>
            <person name="Davey J."/>
            <person name="Forrester S."/>
        </authorList>
    </citation>
    <scope>NUCLEOTIDE SEQUENCE [LARGE SCALE GENOMIC DNA]</scope>
    <source>
        <strain evidence="3">Crithidia deanei Carvalho (ATCC PRA-265)</strain>
    </source>
</reference>
<dbReference type="AlphaFoldDB" id="A0A7G2C2Y4"/>
<feature type="transmembrane region" description="Helical" evidence="1">
    <location>
        <begin position="124"/>
        <end position="144"/>
    </location>
</feature>
<dbReference type="OrthoDB" id="262042at2759"/>
<feature type="transmembrane region" description="Helical" evidence="1">
    <location>
        <begin position="201"/>
        <end position="223"/>
    </location>
</feature>
<proteinExistence type="predicted"/>
<feature type="transmembrane region" description="Helical" evidence="1">
    <location>
        <begin position="165"/>
        <end position="189"/>
    </location>
</feature>
<evidence type="ECO:0000256" key="1">
    <source>
        <dbReference type="SAM" id="Phobius"/>
    </source>
</evidence>
<feature type="transmembrane region" description="Helical" evidence="1">
    <location>
        <begin position="80"/>
        <end position="112"/>
    </location>
</feature>
<accession>A0A7G2C2Y4</accession>
<keyword evidence="1" id="KW-1133">Transmembrane helix</keyword>
<dbReference type="VEuPathDB" id="TriTrypDB:ADEAN_000148000"/>
<sequence length="312" mass="35344">MENIRSMVNINLFTDSQAQCFTIEKFFRISLEELCEREWVQIIQREMKERSDLIRSTTEYNSETIFSSFPPIIQLTARGFVWMCMFIMSFYFLIATLFFSLLGVLTSLYIFFSMFSKPYNVFPYGIGFLVTLAQFTILCSRGFDVARNISSGKLIEALRAFGNKALFFQVLICVFGAVGLFVLFCVMATRYDVMTGIQYSLAYGWICAACLIFIYHVVFAFGVKAINKPSYNHGSRVNNAETALYLIMDLDIDDNYHVKRPFSEILTISLIGLLTVAAGVSNMAGGGIFLPTGRDCHDVRPSLGQCRHLLGE</sequence>
<feature type="transmembrane region" description="Helical" evidence="1">
    <location>
        <begin position="265"/>
        <end position="290"/>
    </location>
</feature>
<protein>
    <submittedName>
        <fullName evidence="2">Uncharacterized protein</fullName>
    </submittedName>
</protein>
<keyword evidence="3" id="KW-1185">Reference proteome</keyword>
<dbReference type="EMBL" id="LR877146">
    <property type="protein sequence ID" value="CAD2214036.1"/>
    <property type="molecule type" value="Genomic_DNA"/>
</dbReference>
<organism evidence="2 3">
    <name type="scientific">Angomonas deanei</name>
    <dbReference type="NCBI Taxonomy" id="59799"/>
    <lineage>
        <taxon>Eukaryota</taxon>
        <taxon>Discoba</taxon>
        <taxon>Euglenozoa</taxon>
        <taxon>Kinetoplastea</taxon>
        <taxon>Metakinetoplastina</taxon>
        <taxon>Trypanosomatida</taxon>
        <taxon>Trypanosomatidae</taxon>
        <taxon>Strigomonadinae</taxon>
        <taxon>Angomonas</taxon>
    </lineage>
</organism>
<evidence type="ECO:0000313" key="2">
    <source>
        <dbReference type="EMBL" id="CAD2214036.1"/>
    </source>
</evidence>
<dbReference type="Proteomes" id="UP000515908">
    <property type="component" value="Chromosome 02"/>
</dbReference>
<evidence type="ECO:0000313" key="3">
    <source>
        <dbReference type="Proteomes" id="UP000515908"/>
    </source>
</evidence>
<keyword evidence="1" id="KW-0472">Membrane</keyword>
<gene>
    <name evidence="2" type="ORF">ADEAN_000148000</name>
</gene>
<name>A0A7G2C2Y4_9TRYP</name>
<keyword evidence="1" id="KW-0812">Transmembrane</keyword>